<protein>
    <submittedName>
        <fullName evidence="5">RND family efflux transporter, MFP subunit</fullName>
    </submittedName>
</protein>
<dbReference type="SUPFAM" id="SSF111369">
    <property type="entry name" value="HlyD-like secretion proteins"/>
    <property type="match status" value="1"/>
</dbReference>
<dbReference type="STRING" id="595670.SAMN05421643_1544"/>
<dbReference type="PANTHER" id="PTHR30469:SF15">
    <property type="entry name" value="HLYD FAMILY OF SECRETION PROTEINS"/>
    <property type="match status" value="1"/>
</dbReference>
<name>A0A1H3NN31_9GAMM</name>
<keyword evidence="2" id="KW-0175">Coiled coil</keyword>
<organism evidence="5 6">
    <name type="scientific">Acinetobacter kyonggiensis</name>
    <dbReference type="NCBI Taxonomy" id="595670"/>
    <lineage>
        <taxon>Bacteria</taxon>
        <taxon>Pseudomonadati</taxon>
        <taxon>Pseudomonadota</taxon>
        <taxon>Gammaproteobacteria</taxon>
        <taxon>Moraxellales</taxon>
        <taxon>Moraxellaceae</taxon>
        <taxon>Acinetobacter</taxon>
    </lineage>
</organism>
<evidence type="ECO:0000256" key="2">
    <source>
        <dbReference type="SAM" id="Coils"/>
    </source>
</evidence>
<feature type="coiled-coil region" evidence="2">
    <location>
        <begin position="156"/>
        <end position="190"/>
    </location>
</feature>
<reference evidence="6" key="1">
    <citation type="submission" date="2016-10" db="EMBL/GenBank/DDBJ databases">
        <authorList>
            <person name="Varghese N."/>
            <person name="Submissions S."/>
        </authorList>
    </citation>
    <scope>NUCLEOTIDE SEQUENCE [LARGE SCALE GENOMIC DNA]</scope>
    <source>
        <strain evidence="6">ANC 5109</strain>
    </source>
</reference>
<evidence type="ECO:0000259" key="4">
    <source>
        <dbReference type="Pfam" id="PF25917"/>
    </source>
</evidence>
<keyword evidence="6" id="KW-1185">Reference proteome</keyword>
<keyword evidence="3" id="KW-0812">Transmembrane</keyword>
<proteinExistence type="inferred from homology"/>
<keyword evidence="3" id="KW-1133">Transmembrane helix</keyword>
<accession>A0A1H3NN31</accession>
<gene>
    <name evidence="5" type="ORF">SAMN05421643_1544</name>
</gene>
<dbReference type="Pfam" id="PF25917">
    <property type="entry name" value="BSH_RND"/>
    <property type="match status" value="1"/>
</dbReference>
<sequence>MQTFLLGKRALSVLVVLITLILFLVYVLLRTGPFAPVKVSLTQVKYKSIQPSLFGIATVEARHNYKIGPTAAGRLKNLQVDIGDAVQTGQLLGEMDPVDLEEKTLAQRAIIQKIISQQQDIQIRQKFAQQQVQRYQQLTKINATSQESLAIKQQELDLATTALGSMQQELNKARADLNTLQAQRDNLNLMATAPGIVTARYAEPGSTVVAGQTVLEIVDPKSIWLNTRFDQSSAIGLASGLPAQIHLRSRQSNTLSGQVLWVEPRADVITEEILAKVVFSQQPNPLPPLGELAEVTIKLAPLSRSLAIPNAAIHRINNQVGVWKVTDQKLQFIEIKLGRSNLEGDVQVLDGLSENDQIVLYSEKPLNAKNRLRIVKNLAGTSE</sequence>
<dbReference type="EMBL" id="FNPK01000054">
    <property type="protein sequence ID" value="SDY90311.1"/>
    <property type="molecule type" value="Genomic_DNA"/>
</dbReference>
<evidence type="ECO:0000256" key="1">
    <source>
        <dbReference type="ARBA" id="ARBA00009477"/>
    </source>
</evidence>
<dbReference type="Gene3D" id="2.40.30.170">
    <property type="match status" value="1"/>
</dbReference>
<evidence type="ECO:0000313" key="6">
    <source>
        <dbReference type="Proteomes" id="UP000199035"/>
    </source>
</evidence>
<dbReference type="Gene3D" id="1.10.287.470">
    <property type="entry name" value="Helix hairpin bin"/>
    <property type="match status" value="1"/>
</dbReference>
<dbReference type="GO" id="GO:0015562">
    <property type="term" value="F:efflux transmembrane transporter activity"/>
    <property type="evidence" value="ECO:0007669"/>
    <property type="project" value="TreeGrafter"/>
</dbReference>
<dbReference type="InterPro" id="IPR058625">
    <property type="entry name" value="MdtA-like_BSH"/>
</dbReference>
<dbReference type="GO" id="GO:1990281">
    <property type="term" value="C:efflux pump complex"/>
    <property type="evidence" value="ECO:0007669"/>
    <property type="project" value="TreeGrafter"/>
</dbReference>
<keyword evidence="3" id="KW-0472">Membrane</keyword>
<dbReference type="AlphaFoldDB" id="A0A1H3NN31"/>
<dbReference type="NCBIfam" id="TIGR01730">
    <property type="entry name" value="RND_mfp"/>
    <property type="match status" value="1"/>
</dbReference>
<dbReference type="Gene3D" id="2.40.420.20">
    <property type="match status" value="1"/>
</dbReference>
<comment type="similarity">
    <text evidence="1">Belongs to the membrane fusion protein (MFP) (TC 8.A.1) family.</text>
</comment>
<feature type="transmembrane region" description="Helical" evidence="3">
    <location>
        <begin position="12"/>
        <end position="29"/>
    </location>
</feature>
<dbReference type="Proteomes" id="UP000199035">
    <property type="component" value="Unassembled WGS sequence"/>
</dbReference>
<evidence type="ECO:0000313" key="5">
    <source>
        <dbReference type="EMBL" id="SDY90311.1"/>
    </source>
</evidence>
<evidence type="ECO:0000256" key="3">
    <source>
        <dbReference type="SAM" id="Phobius"/>
    </source>
</evidence>
<dbReference type="InterPro" id="IPR006143">
    <property type="entry name" value="RND_pump_MFP"/>
</dbReference>
<dbReference type="Gene3D" id="2.40.50.100">
    <property type="match status" value="1"/>
</dbReference>
<dbReference type="PANTHER" id="PTHR30469">
    <property type="entry name" value="MULTIDRUG RESISTANCE PROTEIN MDTA"/>
    <property type="match status" value="1"/>
</dbReference>
<feature type="domain" description="Multidrug resistance protein MdtA-like barrel-sandwich hybrid" evidence="4">
    <location>
        <begin position="66"/>
        <end position="218"/>
    </location>
</feature>